<organism evidence="1 2">
    <name type="scientific">Schizophyllum amplum</name>
    <dbReference type="NCBI Taxonomy" id="97359"/>
    <lineage>
        <taxon>Eukaryota</taxon>
        <taxon>Fungi</taxon>
        <taxon>Dikarya</taxon>
        <taxon>Basidiomycota</taxon>
        <taxon>Agaricomycotina</taxon>
        <taxon>Agaricomycetes</taxon>
        <taxon>Agaricomycetidae</taxon>
        <taxon>Agaricales</taxon>
        <taxon>Schizophyllaceae</taxon>
        <taxon>Schizophyllum</taxon>
    </lineage>
</organism>
<gene>
    <name evidence="1" type="ORF">BD626DRAFT_569734</name>
</gene>
<keyword evidence="2" id="KW-1185">Reference proteome</keyword>
<comment type="caution">
    <text evidence="1">The sequence shown here is derived from an EMBL/GenBank/DDBJ whole genome shotgun (WGS) entry which is preliminary data.</text>
</comment>
<accession>A0A550CCQ6</accession>
<dbReference type="Proteomes" id="UP000320762">
    <property type="component" value="Unassembled WGS sequence"/>
</dbReference>
<dbReference type="PANTHER" id="PTHR41390:SF1">
    <property type="entry name" value="NADH-UBIQUINONE OXIDOREDUCTASE 213 KDA SUBUNIT"/>
    <property type="match status" value="1"/>
</dbReference>
<dbReference type="EMBL" id="VDMD01000012">
    <property type="protein sequence ID" value="TRM62585.1"/>
    <property type="molecule type" value="Genomic_DNA"/>
</dbReference>
<reference evidence="1 2" key="1">
    <citation type="journal article" date="2019" name="New Phytol.">
        <title>Comparative genomics reveals unique wood-decay strategies and fruiting body development in the Schizophyllaceae.</title>
        <authorList>
            <person name="Almasi E."/>
            <person name="Sahu N."/>
            <person name="Krizsan K."/>
            <person name="Balint B."/>
            <person name="Kovacs G.M."/>
            <person name="Kiss B."/>
            <person name="Cseklye J."/>
            <person name="Drula E."/>
            <person name="Henrissat B."/>
            <person name="Nagy I."/>
            <person name="Chovatia M."/>
            <person name="Adam C."/>
            <person name="LaButti K."/>
            <person name="Lipzen A."/>
            <person name="Riley R."/>
            <person name="Grigoriev I.V."/>
            <person name="Nagy L.G."/>
        </authorList>
    </citation>
    <scope>NUCLEOTIDE SEQUENCE [LARGE SCALE GENOMIC DNA]</scope>
    <source>
        <strain evidence="1 2">NL-1724</strain>
    </source>
</reference>
<dbReference type="OrthoDB" id="3366659at2759"/>
<dbReference type="AlphaFoldDB" id="A0A550CCQ6"/>
<sequence>MDATSSSIPSPSSSSTTTIVVGTLSTCKSVTHAPRPAAPTHPPSLAAATAFITGLHGIWKNRPNYQLAAGVAGLNSGITAATFFTLRELVVSPLLQSDVSPSPPTPTSIRREKLLDSGVSGAVAGTLLRGIRSGPAAGVSGGIILGTITTSLQFGFNIVRASRMQSSLRAPETEAELERSTKKRVTDAVLSVFGVFPMTTEEQIASLARKRDHHLVRIRELEEQLGITQEEANAENPS</sequence>
<evidence type="ECO:0000313" key="1">
    <source>
        <dbReference type="EMBL" id="TRM62585.1"/>
    </source>
</evidence>
<protein>
    <submittedName>
        <fullName evidence="1">Uncharacterized protein</fullName>
    </submittedName>
</protein>
<evidence type="ECO:0000313" key="2">
    <source>
        <dbReference type="Proteomes" id="UP000320762"/>
    </source>
</evidence>
<proteinExistence type="predicted"/>
<dbReference type="PANTHER" id="PTHR41390">
    <property type="entry name" value="CHROMOSOME 7, WHOLE GENOME SHOTGUN SEQUENCE"/>
    <property type="match status" value="1"/>
</dbReference>
<name>A0A550CCQ6_9AGAR</name>
<dbReference type="STRING" id="97359.A0A550CCQ6"/>